<reference evidence="1 2" key="1">
    <citation type="submission" date="2018-03" db="EMBL/GenBank/DDBJ databases">
        <title>Cross-interface Injection: A General Nanoliter Liquid Handling Method Applied to Single Cells Genome Amplification Automated Nanoliter Liquid Handling Applied to Single Cell Multiple Displacement Amplification.</title>
        <authorList>
            <person name="Yun J."/>
            <person name="Xu P."/>
            <person name="Xu J."/>
            <person name="Dai X."/>
            <person name="Wang Y."/>
            <person name="Zheng X."/>
            <person name="Cao C."/>
            <person name="Yi Q."/>
            <person name="Zhu Y."/>
            <person name="Wang L."/>
            <person name="Dong Z."/>
            <person name="Huang Y."/>
            <person name="Huang L."/>
            <person name="Du W."/>
        </authorList>
    </citation>
    <scope>NUCLEOTIDE SEQUENCE [LARGE SCALE GENOMIC DNA]</scope>
    <source>
        <strain evidence="1 2">Z-D1-2</strain>
    </source>
</reference>
<feature type="non-terminal residue" evidence="1">
    <location>
        <position position="147"/>
    </location>
</feature>
<proteinExistence type="predicted"/>
<protein>
    <recommendedName>
        <fullName evidence="3">TonB-dependent receptor</fullName>
    </recommendedName>
</protein>
<evidence type="ECO:0000313" key="1">
    <source>
        <dbReference type="EMBL" id="PTB88223.1"/>
    </source>
</evidence>
<dbReference type="InterPro" id="IPR008969">
    <property type="entry name" value="CarboxyPept-like_regulatory"/>
</dbReference>
<evidence type="ECO:0008006" key="3">
    <source>
        <dbReference type="Google" id="ProtNLM"/>
    </source>
</evidence>
<organism evidence="1 2">
    <name type="scientific">Marivirga lumbricoides</name>
    <dbReference type="NCBI Taxonomy" id="1046115"/>
    <lineage>
        <taxon>Bacteria</taxon>
        <taxon>Pseudomonadati</taxon>
        <taxon>Bacteroidota</taxon>
        <taxon>Cytophagia</taxon>
        <taxon>Cytophagales</taxon>
        <taxon>Marivirgaceae</taxon>
        <taxon>Marivirga</taxon>
    </lineage>
</organism>
<dbReference type="Pfam" id="PF13715">
    <property type="entry name" value="CarbopepD_reg_2"/>
    <property type="match status" value="1"/>
</dbReference>
<name>A0A2T4D326_9BACT</name>
<comment type="caution">
    <text evidence="1">The sequence shown here is derived from an EMBL/GenBank/DDBJ whole genome shotgun (WGS) entry which is preliminary data.</text>
</comment>
<dbReference type="SUPFAM" id="SSF49464">
    <property type="entry name" value="Carboxypeptidase regulatory domain-like"/>
    <property type="match status" value="1"/>
</dbReference>
<accession>A0A2T4D326</accession>
<dbReference type="EMBL" id="PYVU01000784">
    <property type="protein sequence ID" value="PTB88223.1"/>
    <property type="molecule type" value="Genomic_DNA"/>
</dbReference>
<dbReference type="AlphaFoldDB" id="A0A2T4D326"/>
<gene>
    <name evidence="1" type="ORF">C9994_17970</name>
</gene>
<sequence length="147" mass="16670">MFVDVFWENYQQGHSYLSGMKTSLNKLKDQYNKYNKTDSEDTSQLSISGKVMDLKTESAIPFVNIGISGKNVGTISREDGSFDMIIKDYDSADSLSFSMVGYQPFSIAIKAINEDFLKVYLSEDIQILKEEYAVGGVKSHMEIHFFE</sequence>
<evidence type="ECO:0000313" key="2">
    <source>
        <dbReference type="Proteomes" id="UP000240608"/>
    </source>
</evidence>
<dbReference type="Proteomes" id="UP000240608">
    <property type="component" value="Unassembled WGS sequence"/>
</dbReference>